<accession>A0A0E9V6W9</accession>
<reference evidence="1" key="1">
    <citation type="submission" date="2014-11" db="EMBL/GenBank/DDBJ databases">
        <authorList>
            <person name="Amaro Gonzalez C."/>
        </authorList>
    </citation>
    <scope>NUCLEOTIDE SEQUENCE</scope>
</reference>
<protein>
    <submittedName>
        <fullName evidence="1">Uncharacterized protein</fullName>
    </submittedName>
</protein>
<organism evidence="1">
    <name type="scientific">Anguilla anguilla</name>
    <name type="common">European freshwater eel</name>
    <name type="synonym">Muraena anguilla</name>
    <dbReference type="NCBI Taxonomy" id="7936"/>
    <lineage>
        <taxon>Eukaryota</taxon>
        <taxon>Metazoa</taxon>
        <taxon>Chordata</taxon>
        <taxon>Craniata</taxon>
        <taxon>Vertebrata</taxon>
        <taxon>Euteleostomi</taxon>
        <taxon>Actinopterygii</taxon>
        <taxon>Neopterygii</taxon>
        <taxon>Teleostei</taxon>
        <taxon>Anguilliformes</taxon>
        <taxon>Anguillidae</taxon>
        <taxon>Anguilla</taxon>
    </lineage>
</organism>
<proteinExistence type="predicted"/>
<evidence type="ECO:0000313" key="1">
    <source>
        <dbReference type="EMBL" id="JAH73220.1"/>
    </source>
</evidence>
<reference evidence="1" key="2">
    <citation type="journal article" date="2015" name="Fish Shellfish Immunol.">
        <title>Early steps in the European eel (Anguilla anguilla)-Vibrio vulnificus interaction in the gills: Role of the RtxA13 toxin.</title>
        <authorList>
            <person name="Callol A."/>
            <person name="Pajuelo D."/>
            <person name="Ebbesson L."/>
            <person name="Teles M."/>
            <person name="MacKenzie S."/>
            <person name="Amaro C."/>
        </authorList>
    </citation>
    <scope>NUCLEOTIDE SEQUENCE</scope>
</reference>
<dbReference type="AlphaFoldDB" id="A0A0E9V6W9"/>
<sequence length="28" mass="3279">MFSFPTCRTTFGCIEFHLPGFRPLLNFV</sequence>
<dbReference type="EMBL" id="GBXM01035357">
    <property type="protein sequence ID" value="JAH73220.1"/>
    <property type="molecule type" value="Transcribed_RNA"/>
</dbReference>
<name>A0A0E9V6W9_ANGAN</name>